<reference evidence="2" key="1">
    <citation type="submission" date="2016-03" db="EMBL/GenBank/DDBJ databases">
        <authorList>
            <person name="Ploux O."/>
        </authorList>
    </citation>
    <scope>NUCLEOTIDE SEQUENCE</scope>
    <source>
        <strain evidence="2">UC10</strain>
    </source>
</reference>
<gene>
    <name evidence="2" type="ORF">MHPYR_190120</name>
</gene>
<evidence type="ECO:0000259" key="1">
    <source>
        <dbReference type="Pfam" id="PF13529"/>
    </source>
</evidence>
<dbReference type="Pfam" id="PF13529">
    <property type="entry name" value="Peptidase_C39_2"/>
    <property type="match status" value="1"/>
</dbReference>
<name>A0A1Y5P6F6_9MYCO</name>
<accession>A0A1Y5P6F6</accession>
<proteinExistence type="predicted"/>
<dbReference type="EMBL" id="FLQS01000011">
    <property type="protein sequence ID" value="SBS74272.1"/>
    <property type="molecule type" value="Genomic_DNA"/>
</dbReference>
<organism evidence="2">
    <name type="scientific">uncultured Mycobacterium sp</name>
    <dbReference type="NCBI Taxonomy" id="171292"/>
    <lineage>
        <taxon>Bacteria</taxon>
        <taxon>Bacillati</taxon>
        <taxon>Actinomycetota</taxon>
        <taxon>Actinomycetes</taxon>
        <taxon>Mycobacteriales</taxon>
        <taxon>Mycobacteriaceae</taxon>
        <taxon>Mycobacterium</taxon>
        <taxon>environmental samples</taxon>
    </lineage>
</organism>
<dbReference type="Gene3D" id="3.90.70.10">
    <property type="entry name" value="Cysteine proteinases"/>
    <property type="match status" value="1"/>
</dbReference>
<feature type="domain" description="Peptidase C39-like" evidence="1">
    <location>
        <begin position="67"/>
        <end position="203"/>
    </location>
</feature>
<dbReference type="AlphaFoldDB" id="A0A1Y5P6F6"/>
<dbReference type="InterPro" id="IPR039564">
    <property type="entry name" value="Peptidase_C39-like"/>
</dbReference>
<evidence type="ECO:0000313" key="2">
    <source>
        <dbReference type="EMBL" id="SBS74272.1"/>
    </source>
</evidence>
<sequence>MTQLICGFVNYHRRMVGSLVRSGAVAFVAALTIALGHGIALADPSGSGSQNGVYGDPAAAAPFWAAQSLEDNCGAMSVADIVGQLTGDRPTEAQILMVAEQTPSEVNPGTKIYKPNDGGISVGDLPTLFKHYGIKAVNSDTSGPDATGLNALEQYLGAGRKVIAFVNYAIVEDSSDQRTAADHFVVVTGVDTNKNVVHLNDPAADEANTAISVPSFMKAWDTSNDSIVVTAAA</sequence>
<protein>
    <recommendedName>
        <fullName evidence="1">Peptidase C39-like domain-containing protein</fullName>
    </recommendedName>
</protein>